<dbReference type="Gene3D" id="3.40.50.150">
    <property type="entry name" value="Vaccinia Virus protein VP39"/>
    <property type="match status" value="1"/>
</dbReference>
<dbReference type="PANTHER" id="PTHR43861:SF6">
    <property type="entry name" value="METHYLTRANSFERASE TYPE 11"/>
    <property type="match status" value="1"/>
</dbReference>
<dbReference type="InterPro" id="IPR029063">
    <property type="entry name" value="SAM-dependent_MTases_sf"/>
</dbReference>
<feature type="domain" description="Methyltransferase type 11" evidence="1">
    <location>
        <begin position="54"/>
        <end position="147"/>
    </location>
</feature>
<dbReference type="CDD" id="cd02440">
    <property type="entry name" value="AdoMet_MTases"/>
    <property type="match status" value="1"/>
</dbReference>
<dbReference type="EMBL" id="PEXU01000019">
    <property type="protein sequence ID" value="PIS42790.1"/>
    <property type="molecule type" value="Genomic_DNA"/>
</dbReference>
<sequence>MIVLSSDQLDQNHRQVPPDYYDQGIKKNFFQRYWHKKRFAILPELLNSVGSEVLDLGCHGGLMTSQIANYLRIITTGLDISEKAIEYAQKKYPHLKFQTADIQKGIPFADNSFDAVTAFDVLEHIPNLKFVSQEIRRVLRPKGIFILAVPRENALFKMVWFFWTKGRGKVWHDVHIHQFNSRILNDFFDSAGMRRVLEKKIHLGMYWIIKYQKAN</sequence>
<proteinExistence type="predicted"/>
<evidence type="ECO:0000313" key="2">
    <source>
        <dbReference type="EMBL" id="PIS42790.1"/>
    </source>
</evidence>
<accession>A0A2H0YWD2</accession>
<organism evidence="2 3">
    <name type="scientific">Candidatus Kerfeldbacteria bacterium CG08_land_8_20_14_0_20_40_16</name>
    <dbReference type="NCBI Taxonomy" id="2014244"/>
    <lineage>
        <taxon>Bacteria</taxon>
        <taxon>Candidatus Kerfeldiibacteriota</taxon>
    </lineage>
</organism>
<name>A0A2H0YWD2_9BACT</name>
<dbReference type="GO" id="GO:0008757">
    <property type="term" value="F:S-adenosylmethionine-dependent methyltransferase activity"/>
    <property type="evidence" value="ECO:0007669"/>
    <property type="project" value="InterPro"/>
</dbReference>
<protein>
    <recommendedName>
        <fullName evidence="1">Methyltransferase type 11 domain-containing protein</fullName>
    </recommendedName>
</protein>
<reference evidence="2 3" key="1">
    <citation type="submission" date="2017-09" db="EMBL/GenBank/DDBJ databases">
        <title>Depth-based differentiation of microbial function through sediment-hosted aquifers and enrichment of novel symbionts in the deep terrestrial subsurface.</title>
        <authorList>
            <person name="Probst A.J."/>
            <person name="Ladd B."/>
            <person name="Jarett J.K."/>
            <person name="Geller-Mcgrath D.E."/>
            <person name="Sieber C.M."/>
            <person name="Emerson J.B."/>
            <person name="Anantharaman K."/>
            <person name="Thomas B.C."/>
            <person name="Malmstrom R."/>
            <person name="Stieglmeier M."/>
            <person name="Klingl A."/>
            <person name="Woyke T."/>
            <person name="Ryan C.M."/>
            <person name="Banfield J.F."/>
        </authorList>
    </citation>
    <scope>NUCLEOTIDE SEQUENCE [LARGE SCALE GENOMIC DNA]</scope>
    <source>
        <strain evidence="2">CG08_land_8_20_14_0_20_40_16</strain>
    </source>
</reference>
<dbReference type="InterPro" id="IPR013216">
    <property type="entry name" value="Methyltransf_11"/>
</dbReference>
<dbReference type="AlphaFoldDB" id="A0A2H0YWD2"/>
<dbReference type="Proteomes" id="UP000231542">
    <property type="component" value="Unassembled WGS sequence"/>
</dbReference>
<gene>
    <name evidence="2" type="ORF">COT24_01515</name>
</gene>
<dbReference type="Pfam" id="PF08241">
    <property type="entry name" value="Methyltransf_11"/>
    <property type="match status" value="1"/>
</dbReference>
<evidence type="ECO:0000259" key="1">
    <source>
        <dbReference type="Pfam" id="PF08241"/>
    </source>
</evidence>
<dbReference type="PANTHER" id="PTHR43861">
    <property type="entry name" value="TRANS-ACONITATE 2-METHYLTRANSFERASE-RELATED"/>
    <property type="match status" value="1"/>
</dbReference>
<evidence type="ECO:0000313" key="3">
    <source>
        <dbReference type="Proteomes" id="UP000231542"/>
    </source>
</evidence>
<dbReference type="SUPFAM" id="SSF53335">
    <property type="entry name" value="S-adenosyl-L-methionine-dependent methyltransferases"/>
    <property type="match status" value="1"/>
</dbReference>
<comment type="caution">
    <text evidence="2">The sequence shown here is derived from an EMBL/GenBank/DDBJ whole genome shotgun (WGS) entry which is preliminary data.</text>
</comment>